<evidence type="ECO:0000256" key="2">
    <source>
        <dbReference type="SAM" id="MobiDB-lite"/>
    </source>
</evidence>
<dbReference type="PANTHER" id="PTHR11439:SF495">
    <property type="entry name" value="REVERSE TRANSCRIPTASE, RNA-DEPENDENT DNA POLYMERASE-RELATED"/>
    <property type="match status" value="1"/>
</dbReference>
<evidence type="ECO:0000313" key="7">
    <source>
        <dbReference type="EMBL" id="GEY85995.1"/>
    </source>
</evidence>
<comment type="caution">
    <text evidence="7">The sequence shown here is derived from an EMBL/GenBank/DDBJ whole genome shotgun (WGS) entry which is preliminary data.</text>
</comment>
<feature type="domain" description="Retrovirus-related Pol polyprotein from transposon TNT 1-94-like beta-barrel" evidence="5">
    <location>
        <begin position="842"/>
        <end position="914"/>
    </location>
</feature>
<keyword evidence="1" id="KW-0175">Coiled coil</keyword>
<evidence type="ECO:0000259" key="5">
    <source>
        <dbReference type="Pfam" id="PF22936"/>
    </source>
</evidence>
<feature type="region of interest" description="Disordered" evidence="2">
    <location>
        <begin position="477"/>
        <end position="497"/>
    </location>
</feature>
<reference evidence="7" key="1">
    <citation type="journal article" date="2019" name="Sci. Rep.">
        <title>Draft genome of Tanacetum cinerariifolium, the natural source of mosquito coil.</title>
        <authorList>
            <person name="Yamashiro T."/>
            <person name="Shiraishi A."/>
            <person name="Satake H."/>
            <person name="Nakayama K."/>
        </authorList>
    </citation>
    <scope>NUCLEOTIDE SEQUENCE</scope>
</reference>
<name>A0A699I2X8_TANCI</name>
<feature type="coiled-coil region" evidence="1">
    <location>
        <begin position="545"/>
        <end position="621"/>
    </location>
</feature>
<evidence type="ECO:0000256" key="1">
    <source>
        <dbReference type="SAM" id="Coils"/>
    </source>
</evidence>
<organism evidence="7">
    <name type="scientific">Tanacetum cinerariifolium</name>
    <name type="common">Dalmatian daisy</name>
    <name type="synonym">Chrysanthemum cinerariifolium</name>
    <dbReference type="NCBI Taxonomy" id="118510"/>
    <lineage>
        <taxon>Eukaryota</taxon>
        <taxon>Viridiplantae</taxon>
        <taxon>Streptophyta</taxon>
        <taxon>Embryophyta</taxon>
        <taxon>Tracheophyta</taxon>
        <taxon>Spermatophyta</taxon>
        <taxon>Magnoliopsida</taxon>
        <taxon>eudicotyledons</taxon>
        <taxon>Gunneridae</taxon>
        <taxon>Pentapetalae</taxon>
        <taxon>asterids</taxon>
        <taxon>campanulids</taxon>
        <taxon>Asterales</taxon>
        <taxon>Asteraceae</taxon>
        <taxon>Asteroideae</taxon>
        <taxon>Anthemideae</taxon>
        <taxon>Anthemidinae</taxon>
        <taxon>Tanacetum</taxon>
    </lineage>
</organism>
<dbReference type="InterPro" id="IPR025724">
    <property type="entry name" value="GAG-pre-integrase_dom"/>
</dbReference>
<gene>
    <name evidence="7" type="ORF">Tci_457969</name>
</gene>
<evidence type="ECO:0000259" key="4">
    <source>
        <dbReference type="Pfam" id="PF13976"/>
    </source>
</evidence>
<feature type="compositionally biased region" description="Basic and acidic residues" evidence="2">
    <location>
        <begin position="1112"/>
        <end position="1133"/>
    </location>
</feature>
<dbReference type="Pfam" id="PF07727">
    <property type="entry name" value="RVT_2"/>
    <property type="match status" value="1"/>
</dbReference>
<dbReference type="EMBL" id="BKCJ010216667">
    <property type="protein sequence ID" value="GEY85995.1"/>
    <property type="molecule type" value="Genomic_DNA"/>
</dbReference>
<sequence>IDLLQSPSHEGYMNTIALLAGNNVDCKTLQRYPDVPTTSWRISLRSMDSFQGLTTKSPSSCIDRWLQIQIFYDHVSFYLKCKIGRAAGGKLRDKNTDESWEIIEYLALYNYEGSNDTKEFVKQVKPHALGTTFEARVRDYMAAHTKRMKRFKNAIFMQREEINDRMTEMFGLLKELMTSRAPEKVLIREEAKFPVTKNTETKMPVKEAVKEDEAENAPNRKAKKEKTTEVTYSLKAKESFIVWDPQVVSDLCILKFWFRRNSYEKLFFKEEMEQENIQTSGTTKLPILKQVAQTIEGSLTPHIVGHVTADEKIQKKNDVKARSMLLMALLNEHLMTFNQYKDSKSLFDAITTRFGRNDATRKTQKTLLKQMYENFSAQSTESLDSIFNRLQNIVSQLAVLGESISQEDLNLKFLRILPSEWNTHVVVWRNKSDLDKIKQIHKDDLEEMDLKWQLALLSMTAKRFFQKTDGTFYKRMHSAKEPGEHKQESRNHKRTVNVEDTSSKAMVEINGASFDWSYTADDEAPTNMAFVAFLDSEYDELRVEFNKSECNLANYKRGLALLEEQIVHYKKNKSILNENIVVLKRDILIKDSKIVVLKSKLEKISKEKDDIKIKLKIFENASQSLDKLIRSQITNKSKRGLGYISCNDVPPPHTGRFLPPRIDLSHTGLPEFVEPSVESYRVKPIEVVTQTSSVKIFEPVKENNDAPLIEDWESEGEDEVESPPKIKRKIIEPSVDKVEVDIPKQNDKPARIPVKYAEMYRTQRPRGANTIKGKGWPVNPKSTRRSFQRRTTYNNRNFSQIVNNVKGKVNTARPYSAVLNVVMANKGKADHSHKQLEDQGCFDSRCSRHMTGNISYLTEFKEFDGGYVAFGGGAKGGKITGKGIIRTCKPNFKDVYFVKELKFNLFSVLQMCDKKNSVLFTDTECFILSPDFKLADESHVLLKVTRKNNMYNVDMKNIVPKKDLTCLVAKVTNDESMLWHMRLGHINFKILINLLRKTLLENRVLVVKPHFKTPYELFRGRTPGFSFMRPFGCHVTILNTLDQLGKFDGKSNEGFFIGYSTNSKAFKVYNTRTRKLEENLHINFLENKRIITGTNSNDFTGKRASFNADSDGDNKDNDGPCKESEIDNQERPNAENNTKDVNTIRPSINTASLNINTASLTVNTIRKSDDFFGTDNDMRSLDGVEVDIGNISITYPVPTTLNKRIHKDHSLNNVISDMQFGVQTRKITVTTDEQGFISAIYEEKTHVDLHTCLFACFLSQEEPKRITNALKDPAWLKAMQEELMQFHLQKVWTLVDLHRDKRAIEGIDYDEVFALVARIKSIRLFLAYTSFMGFLVYQMDVKSTFLYGRIKEDVYVCQPLGFEDPDYPDKVYRVEKALYGVHQAPRAWYETLAKYLLDNGFHRGKIDQTLFIKRQKEDILLVQVYENSPSFLGLKVKQKSDGIFISQDNYVDEILRKFKYADVKSASTLTDKEKALLKDSDGDDVDVHLYRSMIGSLMYLTSSRPNIMFVVYSDYAGASLDKKSTSRGCQFLGCRLILWQCKKQTVVAIFTTEVEYMAAASCCGQVLWIQNQLLDYRD</sequence>
<feature type="compositionally biased region" description="Polar residues" evidence="2">
    <location>
        <begin position="1134"/>
        <end position="1143"/>
    </location>
</feature>
<feature type="domain" description="Retroviral polymerase SH3-like" evidence="6">
    <location>
        <begin position="1033"/>
        <end position="1089"/>
    </location>
</feature>
<feature type="region of interest" description="Disordered" evidence="2">
    <location>
        <begin position="1101"/>
        <end position="1143"/>
    </location>
</feature>
<protein>
    <submittedName>
        <fullName evidence="7">Uncharacterized protein</fullName>
    </submittedName>
</protein>
<dbReference type="InterPro" id="IPR057670">
    <property type="entry name" value="SH3_retrovirus"/>
</dbReference>
<dbReference type="PANTHER" id="PTHR11439">
    <property type="entry name" value="GAG-POL-RELATED RETROTRANSPOSON"/>
    <property type="match status" value="1"/>
</dbReference>
<accession>A0A699I2X8</accession>
<evidence type="ECO:0000259" key="3">
    <source>
        <dbReference type="Pfam" id="PF07727"/>
    </source>
</evidence>
<dbReference type="InterPro" id="IPR013103">
    <property type="entry name" value="RVT_2"/>
</dbReference>
<feature type="non-terminal residue" evidence="7">
    <location>
        <position position="1"/>
    </location>
</feature>
<evidence type="ECO:0000259" key="6">
    <source>
        <dbReference type="Pfam" id="PF25597"/>
    </source>
</evidence>
<proteinExistence type="predicted"/>
<dbReference type="Pfam" id="PF14223">
    <property type="entry name" value="Retrotran_gag_2"/>
    <property type="match status" value="1"/>
</dbReference>
<feature type="domain" description="Reverse transcriptase Ty1/copia-type" evidence="3">
    <location>
        <begin position="1303"/>
        <end position="1425"/>
    </location>
</feature>
<dbReference type="Pfam" id="PF22936">
    <property type="entry name" value="Pol_BBD"/>
    <property type="match status" value="1"/>
</dbReference>
<feature type="domain" description="GAG-pre-integrase" evidence="4">
    <location>
        <begin position="950"/>
        <end position="1001"/>
    </location>
</feature>
<dbReference type="Pfam" id="PF13976">
    <property type="entry name" value="gag_pre-integrs"/>
    <property type="match status" value="1"/>
</dbReference>
<dbReference type="Pfam" id="PF25597">
    <property type="entry name" value="SH3_retrovirus"/>
    <property type="match status" value="1"/>
</dbReference>
<dbReference type="CDD" id="cd09272">
    <property type="entry name" value="RNase_HI_RT_Ty1"/>
    <property type="match status" value="1"/>
</dbReference>
<dbReference type="InterPro" id="IPR054722">
    <property type="entry name" value="PolX-like_BBD"/>
</dbReference>
<feature type="compositionally biased region" description="Basic and acidic residues" evidence="2">
    <location>
        <begin position="478"/>
        <end position="490"/>
    </location>
</feature>